<evidence type="ECO:0000256" key="2">
    <source>
        <dbReference type="ARBA" id="ARBA00006706"/>
    </source>
</evidence>
<dbReference type="InterPro" id="IPR033749">
    <property type="entry name" value="Polyprenyl_synt_CS"/>
</dbReference>
<dbReference type="PANTHER" id="PTHR12001:SF69">
    <property type="entry name" value="ALL TRANS-POLYPRENYL-DIPHOSPHATE SYNTHASE PDSS1"/>
    <property type="match status" value="1"/>
</dbReference>
<keyword evidence="5" id="KW-0460">Magnesium</keyword>
<reference evidence="7 8" key="2">
    <citation type="submission" date="2018-09" db="EMBL/GenBank/DDBJ databases">
        <title>Genome of Sphaerochaeta halotolerans strain 4-11.</title>
        <authorList>
            <person name="Nazina T.N."/>
            <person name="Sokolova D.S."/>
        </authorList>
    </citation>
    <scope>NUCLEOTIDE SEQUENCE [LARGE SCALE GENOMIC DNA]</scope>
    <source>
        <strain evidence="7 8">4-11</strain>
    </source>
</reference>
<dbReference type="Pfam" id="PF00348">
    <property type="entry name" value="polyprenyl_synt"/>
    <property type="match status" value="1"/>
</dbReference>
<name>A0A372MGP8_9SPIR</name>
<comment type="cofactor">
    <cofactor evidence="1">
        <name>Mg(2+)</name>
        <dbReference type="ChEBI" id="CHEBI:18420"/>
    </cofactor>
</comment>
<keyword evidence="4" id="KW-0479">Metal-binding</keyword>
<evidence type="ECO:0000313" key="7">
    <source>
        <dbReference type="EMBL" id="RFU94932.1"/>
    </source>
</evidence>
<evidence type="ECO:0000256" key="3">
    <source>
        <dbReference type="ARBA" id="ARBA00022679"/>
    </source>
</evidence>
<dbReference type="CDD" id="cd00685">
    <property type="entry name" value="Trans_IPPS_HT"/>
    <property type="match status" value="1"/>
</dbReference>
<proteinExistence type="inferred from homology"/>
<dbReference type="RefSeq" id="WP_117330141.1">
    <property type="nucleotide sequence ID" value="NZ_QUWK01000006.1"/>
</dbReference>
<dbReference type="SUPFAM" id="SSF48576">
    <property type="entry name" value="Terpenoid synthases"/>
    <property type="match status" value="1"/>
</dbReference>
<dbReference type="GO" id="GO:0046872">
    <property type="term" value="F:metal ion binding"/>
    <property type="evidence" value="ECO:0007669"/>
    <property type="project" value="UniProtKB-KW"/>
</dbReference>
<dbReference type="AlphaFoldDB" id="A0A372MGP8"/>
<evidence type="ECO:0000313" key="8">
    <source>
        <dbReference type="Proteomes" id="UP000264002"/>
    </source>
</evidence>
<keyword evidence="3 6" id="KW-0808">Transferase</keyword>
<organism evidence="7 8">
    <name type="scientific">Sphaerochaeta halotolerans</name>
    <dbReference type="NCBI Taxonomy" id="2293840"/>
    <lineage>
        <taxon>Bacteria</taxon>
        <taxon>Pseudomonadati</taxon>
        <taxon>Spirochaetota</taxon>
        <taxon>Spirochaetia</taxon>
        <taxon>Spirochaetales</taxon>
        <taxon>Sphaerochaetaceae</taxon>
        <taxon>Sphaerochaeta</taxon>
    </lineage>
</organism>
<sequence length="328" mass="36309">MSDFWDDEPHIQAQLQVVRKTIGQTVATAHGFIKPILEDYVNSTGKMLRPALVLITSMIGNQDRSEDAIRVGSVIELIHLASLVHDDIIDRAPKRRGNTSVYAKIGAKQAVLAGDFLLARALSLVSGKERGGDSQVVSRALTRLCESELEQDAGQGDFFIDRNTYLRRIGGKTASLFALSCYSGVALQEINETMNKLAHRIGYCMGMAFQIQDDILDYIGSSKKLGKHTGGDVKSGIPTLPLICALELENEWGKQELKNVLTDRKIPLDQRTTKQVLSLVEELGGIQKAQFLAESYKMRALEEIHRLGNPEVERMLISLFEKLSARSV</sequence>
<keyword evidence="8" id="KW-1185">Reference proteome</keyword>
<comment type="caution">
    <text evidence="7">The sequence shown here is derived from an EMBL/GenBank/DDBJ whole genome shotgun (WGS) entry which is preliminary data.</text>
</comment>
<dbReference type="SFLD" id="SFLDS00005">
    <property type="entry name" value="Isoprenoid_Synthase_Type_I"/>
    <property type="match status" value="1"/>
</dbReference>
<evidence type="ECO:0000256" key="1">
    <source>
        <dbReference type="ARBA" id="ARBA00001946"/>
    </source>
</evidence>
<dbReference type="PROSITE" id="PS00444">
    <property type="entry name" value="POLYPRENYL_SYNTHASE_2"/>
    <property type="match status" value="1"/>
</dbReference>
<dbReference type="GO" id="GO:0008299">
    <property type="term" value="P:isoprenoid biosynthetic process"/>
    <property type="evidence" value="ECO:0007669"/>
    <property type="project" value="InterPro"/>
</dbReference>
<gene>
    <name evidence="7" type="ORF">DYP60_06835</name>
</gene>
<evidence type="ECO:0000256" key="4">
    <source>
        <dbReference type="ARBA" id="ARBA00022723"/>
    </source>
</evidence>
<dbReference type="EMBL" id="QUWK01000006">
    <property type="protein sequence ID" value="RFU94932.1"/>
    <property type="molecule type" value="Genomic_DNA"/>
</dbReference>
<dbReference type="PANTHER" id="PTHR12001">
    <property type="entry name" value="GERANYLGERANYL PYROPHOSPHATE SYNTHASE"/>
    <property type="match status" value="1"/>
</dbReference>
<dbReference type="GO" id="GO:0004659">
    <property type="term" value="F:prenyltransferase activity"/>
    <property type="evidence" value="ECO:0007669"/>
    <property type="project" value="InterPro"/>
</dbReference>
<comment type="similarity">
    <text evidence="2 6">Belongs to the FPP/GGPP synthase family.</text>
</comment>
<dbReference type="InterPro" id="IPR000092">
    <property type="entry name" value="Polyprenyl_synt"/>
</dbReference>
<reference evidence="8" key="1">
    <citation type="submission" date="2018-08" db="EMBL/GenBank/DDBJ databases">
        <authorList>
            <person name="Grouzdev D.S."/>
            <person name="Krutkina M.S."/>
        </authorList>
    </citation>
    <scope>NUCLEOTIDE SEQUENCE [LARGE SCALE GENOMIC DNA]</scope>
    <source>
        <strain evidence="8">4-11</strain>
    </source>
</reference>
<evidence type="ECO:0000256" key="6">
    <source>
        <dbReference type="RuleBase" id="RU004466"/>
    </source>
</evidence>
<dbReference type="Proteomes" id="UP000264002">
    <property type="component" value="Unassembled WGS sequence"/>
</dbReference>
<evidence type="ECO:0000256" key="5">
    <source>
        <dbReference type="ARBA" id="ARBA00022842"/>
    </source>
</evidence>
<dbReference type="Gene3D" id="1.10.600.10">
    <property type="entry name" value="Farnesyl Diphosphate Synthase"/>
    <property type="match status" value="1"/>
</dbReference>
<accession>A0A372MGP8</accession>
<dbReference type="InterPro" id="IPR008949">
    <property type="entry name" value="Isoprenoid_synthase_dom_sf"/>
</dbReference>
<dbReference type="PROSITE" id="PS00723">
    <property type="entry name" value="POLYPRENYL_SYNTHASE_1"/>
    <property type="match status" value="1"/>
</dbReference>
<protein>
    <submittedName>
        <fullName evidence="7">Polyprenyl synthetase family protein</fullName>
    </submittedName>
</protein>